<dbReference type="Proteomes" id="UP000553776">
    <property type="component" value="Unassembled WGS sequence"/>
</dbReference>
<proteinExistence type="predicted"/>
<reference evidence="2 3" key="1">
    <citation type="submission" date="2020-08" db="EMBL/GenBank/DDBJ databases">
        <title>Cohnella phylogeny.</title>
        <authorList>
            <person name="Dunlap C."/>
        </authorList>
    </citation>
    <scope>NUCLEOTIDE SEQUENCE [LARGE SCALE GENOMIC DNA]</scope>
    <source>
        <strain evidence="2 3">DSM 25239</strain>
    </source>
</reference>
<evidence type="ECO:0000313" key="3">
    <source>
        <dbReference type="Proteomes" id="UP000553776"/>
    </source>
</evidence>
<organism evidence="2 3">
    <name type="scientific">Cohnella xylanilytica</name>
    <dbReference type="NCBI Taxonomy" id="557555"/>
    <lineage>
        <taxon>Bacteria</taxon>
        <taxon>Bacillati</taxon>
        <taxon>Bacillota</taxon>
        <taxon>Bacilli</taxon>
        <taxon>Bacillales</taxon>
        <taxon>Paenibacillaceae</taxon>
        <taxon>Cohnella</taxon>
    </lineage>
</organism>
<gene>
    <name evidence="2" type="ORF">H7B90_29100</name>
</gene>
<evidence type="ECO:0000256" key="1">
    <source>
        <dbReference type="SAM" id="MobiDB-lite"/>
    </source>
</evidence>
<dbReference type="AlphaFoldDB" id="A0A841UC17"/>
<accession>A0A841UC17</accession>
<dbReference type="EMBL" id="JACJVR010000128">
    <property type="protein sequence ID" value="MBB6695460.1"/>
    <property type="molecule type" value="Genomic_DNA"/>
</dbReference>
<keyword evidence="3" id="KW-1185">Reference proteome</keyword>
<evidence type="ECO:0000313" key="2">
    <source>
        <dbReference type="EMBL" id="MBB6695460.1"/>
    </source>
</evidence>
<protein>
    <submittedName>
        <fullName evidence="2">Uncharacterized protein</fullName>
    </submittedName>
</protein>
<dbReference type="RefSeq" id="WP_185139410.1">
    <property type="nucleotide sequence ID" value="NZ_BORM01000014.1"/>
</dbReference>
<feature type="region of interest" description="Disordered" evidence="1">
    <location>
        <begin position="31"/>
        <end position="72"/>
    </location>
</feature>
<comment type="caution">
    <text evidence="2">The sequence shown here is derived from an EMBL/GenBank/DDBJ whole genome shotgun (WGS) entry which is preliminary data.</text>
</comment>
<sequence>MDIVSTMEKVAGCFRNRSEPGKVRARRDVPANMALRRDGRKAKKERAEGRARGGTGRLDGVRAPGEAMPEAK</sequence>
<name>A0A841UC17_9BACL</name>